<comment type="caution">
    <text evidence="3">The sequence shown here is derived from an EMBL/GenBank/DDBJ whole genome shotgun (WGS) entry which is preliminary data.</text>
</comment>
<dbReference type="Proteomes" id="UP001355056">
    <property type="component" value="Unassembled WGS sequence"/>
</dbReference>
<organism evidence="3 4">
    <name type="scientific">Novilysobacter erysipheiresistens</name>
    <dbReference type="NCBI Taxonomy" id="1749332"/>
    <lineage>
        <taxon>Bacteria</taxon>
        <taxon>Pseudomonadati</taxon>
        <taxon>Pseudomonadota</taxon>
        <taxon>Gammaproteobacteria</taxon>
        <taxon>Lysobacterales</taxon>
        <taxon>Lysobacteraceae</taxon>
        <taxon>Novilysobacter</taxon>
    </lineage>
</organism>
<accession>A0ABU7Z0U6</accession>
<dbReference type="SUPFAM" id="SSF56954">
    <property type="entry name" value="Outer membrane efflux proteins (OEP)"/>
    <property type="match status" value="1"/>
</dbReference>
<keyword evidence="2" id="KW-1134">Transmembrane beta strand</keyword>
<evidence type="ECO:0000256" key="1">
    <source>
        <dbReference type="ARBA" id="ARBA00007613"/>
    </source>
</evidence>
<evidence type="ECO:0000256" key="2">
    <source>
        <dbReference type="RuleBase" id="RU362097"/>
    </source>
</evidence>
<name>A0ABU7Z0U6_9GAMM</name>
<dbReference type="Gene3D" id="1.20.1600.10">
    <property type="entry name" value="Outer membrane efflux proteins (OEP)"/>
    <property type="match status" value="1"/>
</dbReference>
<keyword evidence="2" id="KW-0732">Signal</keyword>
<keyword evidence="2" id="KW-0564">Palmitate</keyword>
<comment type="subcellular location">
    <subcellularLocation>
        <location evidence="2">Cell outer membrane</location>
        <topology evidence="2">Lipid-anchor</topology>
    </subcellularLocation>
</comment>
<dbReference type="RefSeq" id="WP_332617773.1">
    <property type="nucleotide sequence ID" value="NZ_JAXGFP010000006.1"/>
</dbReference>
<sequence>MTKPLMTSLALATILFVAGCATLQPPVPEAVPSIPAEWPLPATTLPAAPDGATARAADIGWRDFFADPRLDQLVEQALDNNRDLRVAMLNVERARAQYRIQRADRLPSLGAEASMTRSGGDNLDVSESYTASAGIAGFELDLFGRVHNLSQAALQQYLATEEARTSAQLALIAEVANTWLTLAADRELLSIARDTLASHEASFTLTEQRHALGAVSGLDVSQARTVVETARSDVARFEGQVAQDRNALALLVGGEVEPSLLPDAFTPEVSGLTALPAGLPSEVLLRRPDVLAAEHQLRAATANIGAARAAFFPSITLTGSIGSTSDELSGLFNGGNGVWSFIPRVNIPIFQGGRLSAALGMATADRDIALAQYEKAIQSGFREVSDALVLSRTLAEQRAAQEALVAAATRAHELSQARYDAGQDSYLVLLDAQRTLYAARQSLVATQLAEQANRVTLYKVLGGGWNETGT</sequence>
<keyword evidence="2" id="KW-0472">Membrane</keyword>
<gene>
    <name evidence="3" type="ORF">SNE34_12685</name>
</gene>
<comment type="similarity">
    <text evidence="1 2">Belongs to the outer membrane factor (OMF) (TC 1.B.17) family.</text>
</comment>
<feature type="signal peptide" evidence="2">
    <location>
        <begin position="1"/>
        <end position="23"/>
    </location>
</feature>
<evidence type="ECO:0000313" key="3">
    <source>
        <dbReference type="EMBL" id="MEG3184862.1"/>
    </source>
</evidence>
<dbReference type="InterPro" id="IPR003423">
    <property type="entry name" value="OMP_efflux"/>
</dbReference>
<dbReference type="InterPro" id="IPR010131">
    <property type="entry name" value="MdtP/NodT-like"/>
</dbReference>
<keyword evidence="4" id="KW-1185">Reference proteome</keyword>
<dbReference type="EMBL" id="JAXGFP010000006">
    <property type="protein sequence ID" value="MEG3184862.1"/>
    <property type="molecule type" value="Genomic_DNA"/>
</dbReference>
<keyword evidence="2" id="KW-0812">Transmembrane</keyword>
<dbReference type="PANTHER" id="PTHR30203:SF32">
    <property type="entry name" value="CATION EFFLUX SYSTEM PROTEIN CUSC"/>
    <property type="match status" value="1"/>
</dbReference>
<dbReference type="PROSITE" id="PS51257">
    <property type="entry name" value="PROKAR_LIPOPROTEIN"/>
    <property type="match status" value="1"/>
</dbReference>
<reference evidence="3 4" key="1">
    <citation type="journal article" date="2016" name="Int. J. Syst. Evol. Microbiol.">
        <title>Lysobacter erysipheiresistens sp. nov., an antagonist of powdery mildew, isolated from tobacco-cultivated soil.</title>
        <authorList>
            <person name="Xie B."/>
            <person name="Li T."/>
            <person name="Lin X."/>
            <person name="Wang C.J."/>
            <person name="Chen Y.J."/>
            <person name="Liu W.J."/>
            <person name="Zhao Z.W."/>
        </authorList>
    </citation>
    <scope>NUCLEOTIDE SEQUENCE [LARGE SCALE GENOMIC DNA]</scope>
    <source>
        <strain evidence="3 4">RS-LYSO-3</strain>
    </source>
</reference>
<proteinExistence type="inferred from homology"/>
<dbReference type="Pfam" id="PF02321">
    <property type="entry name" value="OEP"/>
    <property type="match status" value="2"/>
</dbReference>
<keyword evidence="2" id="KW-0449">Lipoprotein</keyword>
<feature type="chain" id="PRO_5044989592" evidence="2">
    <location>
        <begin position="24"/>
        <end position="470"/>
    </location>
</feature>
<protein>
    <submittedName>
        <fullName evidence="3">Efflux transporter outer membrane subunit</fullName>
    </submittedName>
</protein>
<dbReference type="Gene3D" id="2.20.200.10">
    <property type="entry name" value="Outer membrane efflux proteins (OEP)"/>
    <property type="match status" value="1"/>
</dbReference>
<evidence type="ECO:0000313" key="4">
    <source>
        <dbReference type="Proteomes" id="UP001355056"/>
    </source>
</evidence>
<dbReference type="PANTHER" id="PTHR30203">
    <property type="entry name" value="OUTER MEMBRANE CATION EFFLUX PROTEIN"/>
    <property type="match status" value="1"/>
</dbReference>
<dbReference type="NCBIfam" id="TIGR01845">
    <property type="entry name" value="outer_NodT"/>
    <property type="match status" value="1"/>
</dbReference>